<dbReference type="Proteomes" id="UP000321579">
    <property type="component" value="Unassembled WGS sequence"/>
</dbReference>
<protein>
    <submittedName>
        <fullName evidence="4">Heat-shock protein</fullName>
    </submittedName>
</protein>
<dbReference type="SUPFAM" id="SSF49764">
    <property type="entry name" value="HSP20-like chaperones"/>
    <property type="match status" value="1"/>
</dbReference>
<dbReference type="InterPro" id="IPR031107">
    <property type="entry name" value="Small_HSP"/>
</dbReference>
<dbReference type="PROSITE" id="PS01031">
    <property type="entry name" value="SHSP"/>
    <property type="match status" value="1"/>
</dbReference>
<proteinExistence type="inferred from homology"/>
<gene>
    <name evidence="4" type="ORF">FGL01_21020</name>
</gene>
<dbReference type="InterPro" id="IPR002068">
    <property type="entry name" value="A-crystallin/Hsp20_dom"/>
</dbReference>
<organism evidence="4 5">
    <name type="scientific">Flavobacterium glycines</name>
    <dbReference type="NCBI Taxonomy" id="551990"/>
    <lineage>
        <taxon>Bacteria</taxon>
        <taxon>Pseudomonadati</taxon>
        <taxon>Bacteroidota</taxon>
        <taxon>Flavobacteriia</taxon>
        <taxon>Flavobacteriales</taxon>
        <taxon>Flavobacteriaceae</taxon>
        <taxon>Flavobacterium</taxon>
    </lineage>
</organism>
<feature type="domain" description="SHSP" evidence="3">
    <location>
        <begin position="39"/>
        <end position="153"/>
    </location>
</feature>
<dbReference type="PANTHER" id="PTHR11527">
    <property type="entry name" value="HEAT-SHOCK PROTEIN 20 FAMILY MEMBER"/>
    <property type="match status" value="1"/>
</dbReference>
<evidence type="ECO:0000259" key="3">
    <source>
        <dbReference type="PROSITE" id="PS01031"/>
    </source>
</evidence>
<name>A0A511CHI5_9FLAO</name>
<dbReference type="Gene3D" id="2.60.40.790">
    <property type="match status" value="1"/>
</dbReference>
<accession>A0A511CHI5</accession>
<evidence type="ECO:0000313" key="4">
    <source>
        <dbReference type="EMBL" id="GEL11363.1"/>
    </source>
</evidence>
<evidence type="ECO:0000313" key="5">
    <source>
        <dbReference type="Proteomes" id="UP000321579"/>
    </source>
</evidence>
<dbReference type="Pfam" id="PF00011">
    <property type="entry name" value="HSP20"/>
    <property type="match status" value="1"/>
</dbReference>
<dbReference type="EMBL" id="BJVF01000003">
    <property type="protein sequence ID" value="GEL11363.1"/>
    <property type="molecule type" value="Genomic_DNA"/>
</dbReference>
<dbReference type="CDD" id="cd06464">
    <property type="entry name" value="ACD_sHsps-like"/>
    <property type="match status" value="1"/>
</dbReference>
<dbReference type="AlphaFoldDB" id="A0A511CHI5"/>
<dbReference type="InterPro" id="IPR008978">
    <property type="entry name" value="HSP20-like_chaperone"/>
</dbReference>
<evidence type="ECO:0000256" key="1">
    <source>
        <dbReference type="PROSITE-ProRule" id="PRU00285"/>
    </source>
</evidence>
<comment type="caution">
    <text evidence="4">The sequence shown here is derived from an EMBL/GenBank/DDBJ whole genome shotgun (WGS) entry which is preliminary data.</text>
</comment>
<evidence type="ECO:0000256" key="2">
    <source>
        <dbReference type="RuleBase" id="RU003616"/>
    </source>
</evidence>
<sequence>MFNLNFIIMTIVRYQNQWPSLFDRFFNNDFESWNRDNFSKTNTTLPSLNIKENKDFFFVEVAAPGFEKSDFKIELNNDLLTVSSEKKLNNEVKDGERITKQEFSYQSFSRSFTLPELVDEEKISAKYENGILSISIPKKEAAKPKSPKLIDIK</sequence>
<comment type="similarity">
    <text evidence="1 2">Belongs to the small heat shock protein (HSP20) family.</text>
</comment>
<reference evidence="4 5" key="1">
    <citation type="submission" date="2019-07" db="EMBL/GenBank/DDBJ databases">
        <title>Whole genome shotgun sequence of Flavobacterium glycines NBRC 105008.</title>
        <authorList>
            <person name="Hosoyama A."/>
            <person name="Uohara A."/>
            <person name="Ohji S."/>
            <person name="Ichikawa N."/>
        </authorList>
    </citation>
    <scope>NUCLEOTIDE SEQUENCE [LARGE SCALE GENOMIC DNA]</scope>
    <source>
        <strain evidence="4 5">NBRC 105008</strain>
    </source>
</reference>